<dbReference type="EMBL" id="NBYO01000001">
    <property type="protein sequence ID" value="OXT02102.1"/>
    <property type="molecule type" value="Genomic_DNA"/>
</dbReference>
<dbReference type="AlphaFoldDB" id="A0A231V1Q0"/>
<dbReference type="GO" id="GO:0016758">
    <property type="term" value="F:hexosyltransferase activity"/>
    <property type="evidence" value="ECO:0007669"/>
    <property type="project" value="InterPro"/>
</dbReference>
<keyword evidence="2" id="KW-0808">Transferase</keyword>
<sequence>MPSDIHALPSNEIADRRPIGFFVHHQGRGHAKRCEAIIRHLPDRPITIFTADPSIISLEQDNVSVVRLPEMIAQPSRTHALHEQVAPRIMHCAPLGVRAQTEHMGIMAKWMMEADPALMFIDVSAEIAMLCRILSIPAVKVRMHGDRNDAGHLGAYDCCVAMFAPYAEALEQPDYPRECHRRTFYSGGLCTTTDAVPAKKEARRTLGLAEDREIVLVLSGGGGAGAPLAPLTMAARARRDALWLTVGPVSREGHETEFHNLQECGWVQRPLDYIAAADIVIASAGDNTVHEIARVGRPFLCIPEWRYFDEQRIKAEQIERLGAGAAAMVWPGSTDQWLAALEKARQTDIEAQKKLFSADAAERSAEWLNRLIDRLWQGDGQLHDDETVLNGIAAQ</sequence>
<proteinExistence type="predicted"/>
<gene>
    <name evidence="2" type="ORF">B7H23_04020</name>
</gene>
<comment type="caution">
    <text evidence="2">The sequence shown here is derived from an EMBL/GenBank/DDBJ whole genome shotgun (WGS) entry which is preliminary data.</text>
</comment>
<dbReference type="Proteomes" id="UP000215405">
    <property type="component" value="Unassembled WGS sequence"/>
</dbReference>
<name>A0A231V1Q0_9HYPH</name>
<reference evidence="3" key="1">
    <citation type="journal article" date="2017" name="Int. J. Syst. Evol. Microbiol.">
        <title>Notoacmeibacter marinus gen. nov., sp. nov., isolated from the gut of a limpet and proposal of Notoacmeibacteraceae fam. nov. in the order Rhizobiales of the class Alphaproteobacteria.</title>
        <authorList>
            <person name="Huang Z."/>
            <person name="Guo F."/>
            <person name="Lai Q."/>
        </authorList>
    </citation>
    <scope>NUCLEOTIDE SEQUENCE [LARGE SCALE GENOMIC DNA]</scope>
    <source>
        <strain evidence="3">XMTR2A4</strain>
    </source>
</reference>
<dbReference type="Pfam" id="PF04101">
    <property type="entry name" value="Glyco_tran_28_C"/>
    <property type="match status" value="1"/>
</dbReference>
<protein>
    <submittedName>
        <fullName evidence="2">Glycosyl transferase</fullName>
    </submittedName>
</protein>
<evidence type="ECO:0000259" key="1">
    <source>
        <dbReference type="Pfam" id="PF04101"/>
    </source>
</evidence>
<dbReference type="Gene3D" id="3.40.50.2000">
    <property type="entry name" value="Glycogen Phosphorylase B"/>
    <property type="match status" value="1"/>
</dbReference>
<dbReference type="SUPFAM" id="SSF53756">
    <property type="entry name" value="UDP-Glycosyltransferase/glycogen phosphorylase"/>
    <property type="match status" value="1"/>
</dbReference>
<feature type="domain" description="Glycosyl transferase family 28 C-terminal" evidence="1">
    <location>
        <begin position="267"/>
        <end position="325"/>
    </location>
</feature>
<evidence type="ECO:0000313" key="3">
    <source>
        <dbReference type="Proteomes" id="UP000215405"/>
    </source>
</evidence>
<dbReference type="RefSeq" id="WP_094076062.1">
    <property type="nucleotide sequence ID" value="NZ_NBYO01000001.1"/>
</dbReference>
<accession>A0A231V1Q0</accession>
<dbReference type="PANTHER" id="PTHR21015:SF22">
    <property type="entry name" value="GLYCOSYLTRANSFERASE"/>
    <property type="match status" value="1"/>
</dbReference>
<dbReference type="PANTHER" id="PTHR21015">
    <property type="entry name" value="UDP-N-ACETYLGLUCOSAMINE--N-ACETYLMURAMYL-(PENTAPEPTIDE) PYROPHOSPHORYL-UNDECAPRENOL N-ACETYLGLUCOSAMINE TRANSFERASE 1"/>
    <property type="match status" value="1"/>
</dbReference>
<dbReference type="InterPro" id="IPR007235">
    <property type="entry name" value="Glyco_trans_28_C"/>
</dbReference>
<organism evidence="2 3">
    <name type="scientific">Notoacmeibacter marinus</name>
    <dbReference type="NCBI Taxonomy" id="1876515"/>
    <lineage>
        <taxon>Bacteria</taxon>
        <taxon>Pseudomonadati</taxon>
        <taxon>Pseudomonadota</taxon>
        <taxon>Alphaproteobacteria</taxon>
        <taxon>Hyphomicrobiales</taxon>
        <taxon>Notoacmeibacteraceae</taxon>
        <taxon>Notoacmeibacter</taxon>
    </lineage>
</organism>
<evidence type="ECO:0000313" key="2">
    <source>
        <dbReference type="EMBL" id="OXT02102.1"/>
    </source>
</evidence>
<keyword evidence="3" id="KW-1185">Reference proteome</keyword>